<sequence length="71" mass="8143">MHWCLGTHSICFLTLSRRIAVALQHEERRCQYLTREAKLMLAVQDEVTTMTESETKTSSFTTDHCLSLIAV</sequence>
<dbReference type="PANTHER" id="PTHR13153">
    <property type="entry name" value="CGTHBA PROTEIN -14 GENE PROTEIN"/>
    <property type="match status" value="1"/>
</dbReference>
<proteinExistence type="predicted"/>
<dbReference type="GO" id="GO:0010508">
    <property type="term" value="P:positive regulation of autophagy"/>
    <property type="evidence" value="ECO:0007669"/>
    <property type="project" value="TreeGrafter"/>
</dbReference>
<dbReference type="GO" id="GO:0034198">
    <property type="term" value="P:cellular response to amino acid starvation"/>
    <property type="evidence" value="ECO:0007669"/>
    <property type="project" value="TreeGrafter"/>
</dbReference>
<dbReference type="GeneTree" id="ENSGT00940000180160"/>
<evidence type="ECO:0000256" key="1">
    <source>
        <dbReference type="SAM" id="SignalP"/>
    </source>
</evidence>
<evidence type="ECO:0000313" key="2">
    <source>
        <dbReference type="Ensembl" id="ENSELUP00000096639.1"/>
    </source>
</evidence>
<feature type="chain" id="PRO_5044198924" description="Secreted protein" evidence="1">
    <location>
        <begin position="23"/>
        <end position="71"/>
    </location>
</feature>
<dbReference type="GO" id="GO:1904262">
    <property type="term" value="P:negative regulation of TORC1 signaling"/>
    <property type="evidence" value="ECO:0007669"/>
    <property type="project" value="TreeGrafter"/>
</dbReference>
<evidence type="ECO:0008006" key="4">
    <source>
        <dbReference type="Google" id="ProtNLM"/>
    </source>
</evidence>
<evidence type="ECO:0000313" key="3">
    <source>
        <dbReference type="Proteomes" id="UP000265140"/>
    </source>
</evidence>
<dbReference type="AlphaFoldDB" id="A0AAY5L667"/>
<dbReference type="GO" id="GO:0038202">
    <property type="term" value="P:TORC1 signaling"/>
    <property type="evidence" value="ECO:0007669"/>
    <property type="project" value="TreeGrafter"/>
</dbReference>
<feature type="signal peptide" evidence="1">
    <location>
        <begin position="1"/>
        <end position="22"/>
    </location>
</feature>
<reference evidence="2" key="2">
    <citation type="submission" date="2025-08" db="UniProtKB">
        <authorList>
            <consortium name="Ensembl"/>
        </authorList>
    </citation>
    <scope>IDENTIFICATION</scope>
</reference>
<reference evidence="2" key="3">
    <citation type="submission" date="2025-09" db="UniProtKB">
        <authorList>
            <consortium name="Ensembl"/>
        </authorList>
    </citation>
    <scope>IDENTIFICATION</scope>
</reference>
<dbReference type="InterPro" id="IPR005365">
    <property type="entry name" value="Npr3"/>
</dbReference>
<organism evidence="2 3">
    <name type="scientific">Esox lucius</name>
    <name type="common">Northern pike</name>
    <dbReference type="NCBI Taxonomy" id="8010"/>
    <lineage>
        <taxon>Eukaryota</taxon>
        <taxon>Metazoa</taxon>
        <taxon>Chordata</taxon>
        <taxon>Craniata</taxon>
        <taxon>Vertebrata</taxon>
        <taxon>Euteleostomi</taxon>
        <taxon>Actinopterygii</taxon>
        <taxon>Neopterygii</taxon>
        <taxon>Teleostei</taxon>
        <taxon>Protacanthopterygii</taxon>
        <taxon>Esociformes</taxon>
        <taxon>Esocidae</taxon>
        <taxon>Esox</taxon>
    </lineage>
</organism>
<name>A0AAY5L667_ESOLU</name>
<dbReference type="Proteomes" id="UP000265140">
    <property type="component" value="Unassembled WGS sequence"/>
</dbReference>
<accession>A0AAY5L667</accession>
<dbReference type="PANTHER" id="PTHR13153:SF5">
    <property type="entry name" value="GATOR COMPLEX PROTEIN NPRL3"/>
    <property type="match status" value="1"/>
</dbReference>
<keyword evidence="3" id="KW-1185">Reference proteome</keyword>
<dbReference type="GO" id="GO:1990130">
    <property type="term" value="C:GATOR1 complex"/>
    <property type="evidence" value="ECO:0007669"/>
    <property type="project" value="TreeGrafter"/>
</dbReference>
<protein>
    <recommendedName>
        <fullName evidence="4">Secreted protein</fullName>
    </recommendedName>
</protein>
<reference evidence="3" key="1">
    <citation type="submission" date="2020-02" db="EMBL/GenBank/DDBJ databases">
        <title>Esox lucius (northern pike) genome, fEsoLuc1, primary haplotype.</title>
        <authorList>
            <person name="Myers G."/>
            <person name="Karagic N."/>
            <person name="Meyer A."/>
            <person name="Pippel M."/>
            <person name="Reichard M."/>
            <person name="Winkler S."/>
            <person name="Tracey A."/>
            <person name="Sims Y."/>
            <person name="Howe K."/>
            <person name="Rhie A."/>
            <person name="Formenti G."/>
            <person name="Durbin R."/>
            <person name="Fedrigo O."/>
            <person name="Jarvis E.D."/>
        </authorList>
    </citation>
    <scope>NUCLEOTIDE SEQUENCE [LARGE SCALE GENOMIC DNA]</scope>
</reference>
<keyword evidence="1" id="KW-0732">Signal</keyword>
<dbReference type="Ensembl" id="ENSELUT00000110928.1">
    <property type="protein sequence ID" value="ENSELUP00000096639.1"/>
    <property type="gene ID" value="ENSELUG00000041638.1"/>
</dbReference>